<evidence type="ECO:0000313" key="1">
    <source>
        <dbReference type="EMBL" id="MFC7603615.1"/>
    </source>
</evidence>
<evidence type="ECO:0000313" key="2">
    <source>
        <dbReference type="Proteomes" id="UP001596514"/>
    </source>
</evidence>
<dbReference type="Proteomes" id="UP001596514">
    <property type="component" value="Unassembled WGS sequence"/>
</dbReference>
<name>A0ABW2T4L0_9ACTN</name>
<dbReference type="RefSeq" id="WP_343982186.1">
    <property type="nucleotide sequence ID" value="NZ_BAAAGK010000233.1"/>
</dbReference>
<protein>
    <submittedName>
        <fullName evidence="1">Uncharacterized protein</fullName>
    </submittedName>
</protein>
<proteinExistence type="predicted"/>
<reference evidence="2" key="1">
    <citation type="journal article" date="2019" name="Int. J. Syst. Evol. Microbiol.">
        <title>The Global Catalogue of Microorganisms (GCM) 10K type strain sequencing project: providing services to taxonomists for standard genome sequencing and annotation.</title>
        <authorList>
            <consortium name="The Broad Institute Genomics Platform"/>
            <consortium name="The Broad Institute Genome Sequencing Center for Infectious Disease"/>
            <person name="Wu L."/>
            <person name="Ma J."/>
        </authorList>
    </citation>
    <scope>NUCLEOTIDE SEQUENCE [LARGE SCALE GENOMIC DNA]</scope>
    <source>
        <strain evidence="2">JCM 10083</strain>
    </source>
</reference>
<sequence length="83" mass="9229">MMTPAQDLAQVVKGIEADFPGWNVFRSDKGRWWAWDSHVTHQQVLGGCSATVDGDTPGDLRSELLKQKCKRIELVTSPLMVTS</sequence>
<keyword evidence="2" id="KW-1185">Reference proteome</keyword>
<dbReference type="EMBL" id="JBHTEE010000001">
    <property type="protein sequence ID" value="MFC7603615.1"/>
    <property type="molecule type" value="Genomic_DNA"/>
</dbReference>
<comment type="caution">
    <text evidence="1">The sequence shown here is derived from an EMBL/GenBank/DDBJ whole genome shotgun (WGS) entry which is preliminary data.</text>
</comment>
<accession>A0ABW2T4L0</accession>
<organism evidence="1 2">
    <name type="scientific">Streptosporangium amethystogenes subsp. fukuiense</name>
    <dbReference type="NCBI Taxonomy" id="698418"/>
    <lineage>
        <taxon>Bacteria</taxon>
        <taxon>Bacillati</taxon>
        <taxon>Actinomycetota</taxon>
        <taxon>Actinomycetes</taxon>
        <taxon>Streptosporangiales</taxon>
        <taxon>Streptosporangiaceae</taxon>
        <taxon>Streptosporangium</taxon>
    </lineage>
</organism>
<gene>
    <name evidence="1" type="ORF">ACFQVD_26225</name>
</gene>